<dbReference type="EMBL" id="JAHWGI010000973">
    <property type="protein sequence ID" value="KAK3919265.1"/>
    <property type="molecule type" value="Genomic_DNA"/>
</dbReference>
<dbReference type="AlphaFoldDB" id="A0AAE1LH63"/>
<sequence>MHRRPRWCRRQRAKPGVDRRACGRRLQCLVDHLPDDAGPVSRIGASEPSSGPVSRIGASEPSSGPVSRIGASEPTSGPVSRNGASEPSSEPVGSIVSDLTGFIDGPAPRPGLLLAPVRGLPDGVDTPWQLVPCLRINVDVALSNGTPTRQVVHWVSPLLLTSLPAEEAGVAAAVRAAEIPDADTPPSKRPRRLLPADEP</sequence>
<feature type="compositionally biased region" description="Polar residues" evidence="1">
    <location>
        <begin position="73"/>
        <end position="88"/>
    </location>
</feature>
<evidence type="ECO:0000313" key="3">
    <source>
        <dbReference type="Proteomes" id="UP001219518"/>
    </source>
</evidence>
<reference evidence="2" key="2">
    <citation type="journal article" date="2023" name="BMC Genomics">
        <title>Pest status, molecular evolution, and epigenetic factors derived from the genome assembly of Frankliniella fusca, a thysanopteran phytovirus vector.</title>
        <authorList>
            <person name="Catto M.A."/>
            <person name="Labadie P.E."/>
            <person name="Jacobson A.L."/>
            <person name="Kennedy G.G."/>
            <person name="Srinivasan R."/>
            <person name="Hunt B.G."/>
        </authorList>
    </citation>
    <scope>NUCLEOTIDE SEQUENCE</scope>
    <source>
        <strain evidence="2">PL_HMW_Pooled</strain>
    </source>
</reference>
<organism evidence="2 3">
    <name type="scientific">Frankliniella fusca</name>
    <dbReference type="NCBI Taxonomy" id="407009"/>
    <lineage>
        <taxon>Eukaryota</taxon>
        <taxon>Metazoa</taxon>
        <taxon>Ecdysozoa</taxon>
        <taxon>Arthropoda</taxon>
        <taxon>Hexapoda</taxon>
        <taxon>Insecta</taxon>
        <taxon>Pterygota</taxon>
        <taxon>Neoptera</taxon>
        <taxon>Paraneoptera</taxon>
        <taxon>Thysanoptera</taxon>
        <taxon>Terebrantia</taxon>
        <taxon>Thripoidea</taxon>
        <taxon>Thripidae</taxon>
        <taxon>Frankliniella</taxon>
    </lineage>
</organism>
<dbReference type="Proteomes" id="UP001219518">
    <property type="component" value="Unassembled WGS sequence"/>
</dbReference>
<feature type="region of interest" description="Disordered" evidence="1">
    <location>
        <begin position="32"/>
        <end position="101"/>
    </location>
</feature>
<evidence type="ECO:0000256" key="1">
    <source>
        <dbReference type="SAM" id="MobiDB-lite"/>
    </source>
</evidence>
<name>A0AAE1LH63_9NEOP</name>
<keyword evidence="3" id="KW-1185">Reference proteome</keyword>
<accession>A0AAE1LH63</accession>
<reference evidence="2" key="1">
    <citation type="submission" date="2021-07" db="EMBL/GenBank/DDBJ databases">
        <authorList>
            <person name="Catto M.A."/>
            <person name="Jacobson A."/>
            <person name="Kennedy G."/>
            <person name="Labadie P."/>
            <person name="Hunt B.G."/>
            <person name="Srinivasan R."/>
        </authorList>
    </citation>
    <scope>NUCLEOTIDE SEQUENCE</scope>
    <source>
        <strain evidence="2">PL_HMW_Pooled</strain>
        <tissue evidence="2">Head</tissue>
    </source>
</reference>
<feature type="region of interest" description="Disordered" evidence="1">
    <location>
        <begin position="176"/>
        <end position="199"/>
    </location>
</feature>
<gene>
    <name evidence="2" type="ORF">KUF71_008414</name>
</gene>
<proteinExistence type="predicted"/>
<comment type="caution">
    <text evidence="2">The sequence shown here is derived from an EMBL/GenBank/DDBJ whole genome shotgun (WGS) entry which is preliminary data.</text>
</comment>
<protein>
    <submittedName>
        <fullName evidence="2">Pentafunctional AROM polypeptide</fullName>
    </submittedName>
</protein>
<evidence type="ECO:0000313" key="2">
    <source>
        <dbReference type="EMBL" id="KAK3919265.1"/>
    </source>
</evidence>
<feature type="non-terminal residue" evidence="2">
    <location>
        <position position="1"/>
    </location>
</feature>